<dbReference type="NCBIfam" id="TIGR00299">
    <property type="entry name" value="nickel pincer cofactor biosynthesis protein LarC"/>
    <property type="match status" value="1"/>
</dbReference>
<dbReference type="GO" id="GO:0016829">
    <property type="term" value="F:lyase activity"/>
    <property type="evidence" value="ECO:0007669"/>
    <property type="project" value="UniProtKB-UniRule"/>
</dbReference>
<name>A0AB36TII3_ACETH</name>
<dbReference type="EMBL" id="PDBW01000001">
    <property type="protein sequence ID" value="PFH03136.1"/>
    <property type="molecule type" value="Genomic_DNA"/>
</dbReference>
<dbReference type="Gene3D" id="3.10.20.300">
    <property type="entry name" value="mk0293 like domain"/>
    <property type="match status" value="1"/>
</dbReference>
<dbReference type="Pfam" id="PF01969">
    <property type="entry name" value="Ni_insertion"/>
    <property type="match status" value="1"/>
</dbReference>
<dbReference type="Gene3D" id="3.30.70.1380">
    <property type="entry name" value="Transcriptional regulatory protein pf0864 domain like"/>
    <property type="match status" value="1"/>
</dbReference>
<dbReference type="HAMAP" id="MF_01074">
    <property type="entry name" value="LarC"/>
    <property type="match status" value="1"/>
</dbReference>
<protein>
    <recommendedName>
        <fullName evidence="3">Pyridinium-3,5-bisthiocarboxylic acid mononucleotide nickel insertion protein</fullName>
        <shortName evidence="3">P2TMN nickel insertion protein</shortName>
        <ecNumber evidence="3">4.99.1.12</ecNumber>
    </recommendedName>
    <alternativeName>
        <fullName evidence="3">Nickel-pincer cofactor biosynthesis protein LarC</fullName>
    </alternativeName>
</protein>
<evidence type="ECO:0000313" key="5">
    <source>
        <dbReference type="Proteomes" id="UP000223596"/>
    </source>
</evidence>
<comment type="catalytic activity">
    <reaction evidence="3">
        <text>Ni(II)-pyridinium-3,5-bisthiocarboxylate mononucleotide = pyridinium-3,5-bisthiocarboxylate mononucleotide + Ni(2+)</text>
        <dbReference type="Rhea" id="RHEA:54784"/>
        <dbReference type="ChEBI" id="CHEBI:49786"/>
        <dbReference type="ChEBI" id="CHEBI:137372"/>
        <dbReference type="ChEBI" id="CHEBI:137373"/>
        <dbReference type="EC" id="4.99.1.12"/>
    </reaction>
</comment>
<dbReference type="GO" id="GO:0051604">
    <property type="term" value="P:protein maturation"/>
    <property type="evidence" value="ECO:0007669"/>
    <property type="project" value="UniProtKB-UniRule"/>
</dbReference>
<sequence>MRILYFDCFAGASGDMILGALLDLGIDVGIFKRELAGLNLDGFDIAVEKKVINSIAVTDVNVIVKEECNHHTGHHHHCERNLADIEKIIDESSLKDNVKRLSKKIFSEIARAEAKVHNKSIEDVHFHEVGAIDSIVDIVGTAICLDLLKVDKIYSSPMHDGTGFIECQHGKLPVPVPAVLEMLKESNIPYITEDVNTELLTPTGLGIIKCVASKFGPMPPMTIEKVGYGAGKRQTGRFNALRCILGNAKEKEKIDDEICMLETNIDDMNPEILGYVMNRLFENGALDVFYTPVYMKKNRPGVLLTVLTDKEHEEKLVDIILTETTTLGIRKTTAQRYVLEREIKHVNTEFGKIRVKESSFGDYKKYSPEFEDCKKVAQELKIPLSKVYDAVNKAILVFEERNENALQ</sequence>
<comment type="caution">
    <text evidence="4">The sequence shown here is derived from an EMBL/GenBank/DDBJ whole genome shotgun (WGS) entry which is preliminary data.</text>
</comment>
<evidence type="ECO:0000256" key="1">
    <source>
        <dbReference type="ARBA" id="ARBA00022596"/>
    </source>
</evidence>
<dbReference type="Proteomes" id="UP000223596">
    <property type="component" value="Unassembled WGS sequence"/>
</dbReference>
<dbReference type="GeneID" id="35805626"/>
<dbReference type="InterPro" id="IPR002822">
    <property type="entry name" value="Ni_insertion"/>
</dbReference>
<comment type="similarity">
    <text evidence="3">Belongs to the LarC family.</text>
</comment>
<evidence type="ECO:0000256" key="2">
    <source>
        <dbReference type="ARBA" id="ARBA00023239"/>
    </source>
</evidence>
<keyword evidence="1 3" id="KW-0533">Nickel</keyword>
<dbReference type="AlphaFoldDB" id="A0AB36TII3"/>
<dbReference type="EC" id="4.99.1.12" evidence="3"/>
<dbReference type="PANTHER" id="PTHR36566">
    <property type="entry name" value="NICKEL INSERTION PROTEIN-RELATED"/>
    <property type="match status" value="1"/>
</dbReference>
<dbReference type="SMR" id="A0AB36TII3"/>
<organism evidence="4 5">
    <name type="scientific">Acetivibrio thermocellus AD2</name>
    <dbReference type="NCBI Taxonomy" id="1138384"/>
    <lineage>
        <taxon>Bacteria</taxon>
        <taxon>Bacillati</taxon>
        <taxon>Bacillota</taxon>
        <taxon>Clostridia</taxon>
        <taxon>Eubacteriales</taxon>
        <taxon>Oscillospiraceae</taxon>
        <taxon>Acetivibrio</taxon>
    </lineage>
</organism>
<comment type="function">
    <text evidence="3">Involved in the biosynthesis of a nickel-pincer cofactor ((SCS)Ni(II) pincer complex). Binds Ni(2+), and functions in nickel delivery to pyridinium-3,5-bisthiocarboxylic acid mononucleotide (P2TMN), to form the mature cofactor. Is thus probably required for the activation of nickel-pincer cofactor-dependent enzymes.</text>
</comment>
<proteinExistence type="inferred from homology"/>
<evidence type="ECO:0000313" key="4">
    <source>
        <dbReference type="EMBL" id="PFH03136.1"/>
    </source>
</evidence>
<dbReference type="RefSeq" id="WP_003512650.1">
    <property type="nucleotide sequence ID" value="NZ_CP013828.1"/>
</dbReference>
<gene>
    <name evidence="3" type="primary">larC</name>
    <name evidence="4" type="ORF">M972_111932</name>
</gene>
<dbReference type="GO" id="GO:0016151">
    <property type="term" value="F:nickel cation binding"/>
    <property type="evidence" value="ECO:0007669"/>
    <property type="project" value="UniProtKB-UniRule"/>
</dbReference>
<keyword evidence="2 3" id="KW-0456">Lyase</keyword>
<reference evidence="4 5" key="1">
    <citation type="submission" date="2017-09" db="EMBL/GenBank/DDBJ databases">
        <title>Evaluation of Pacific Biosciences Sequencing Technology to Finishing C. thermocellum Genome Sequences.</title>
        <authorList>
            <person name="Brown S."/>
        </authorList>
    </citation>
    <scope>NUCLEOTIDE SEQUENCE [LARGE SCALE GENOMIC DNA]</scope>
    <source>
        <strain evidence="4 5">AD2</strain>
    </source>
</reference>
<accession>A0AB36TII3</accession>
<evidence type="ECO:0000256" key="3">
    <source>
        <dbReference type="HAMAP-Rule" id="MF_01074"/>
    </source>
</evidence>
<dbReference type="PANTHER" id="PTHR36566:SF1">
    <property type="entry name" value="PYRIDINIUM-3,5-BISTHIOCARBOXYLIC ACID MONONUCLEOTIDE NICKEL INSERTION PROTEIN"/>
    <property type="match status" value="1"/>
</dbReference>